<name>A0A3N4IGT9_ASCIM</name>
<protein>
    <recommendedName>
        <fullName evidence="13">60S ribosomal subunit assembly/export protein loc1</fullName>
    </recommendedName>
</protein>
<comment type="function">
    <text evidence="1">Required for efficient assembly and nuclear export of the 60S ribosomal subunit.</text>
</comment>
<evidence type="ECO:0000256" key="7">
    <source>
        <dbReference type="ARBA" id="ARBA00022816"/>
    </source>
</evidence>
<dbReference type="STRING" id="1160509.A0A3N4IGT9"/>
<evidence type="ECO:0000256" key="1">
    <source>
        <dbReference type="ARBA" id="ARBA00001977"/>
    </source>
</evidence>
<dbReference type="OrthoDB" id="1743802at2759"/>
<accession>A0A3N4IGT9</accession>
<keyword evidence="12" id="KW-1185">Reference proteome</keyword>
<dbReference type="GO" id="GO:0003729">
    <property type="term" value="F:mRNA binding"/>
    <property type="evidence" value="ECO:0007669"/>
    <property type="project" value="InterPro"/>
</dbReference>
<dbReference type="GO" id="GO:0030687">
    <property type="term" value="C:preribosome, large subunit precursor"/>
    <property type="evidence" value="ECO:0007669"/>
    <property type="project" value="TreeGrafter"/>
</dbReference>
<evidence type="ECO:0000313" key="12">
    <source>
        <dbReference type="Proteomes" id="UP000275078"/>
    </source>
</evidence>
<dbReference type="GO" id="GO:0005730">
    <property type="term" value="C:nucleolus"/>
    <property type="evidence" value="ECO:0007669"/>
    <property type="project" value="UniProtKB-SubCell"/>
</dbReference>
<dbReference type="PANTHER" id="PTHR28028">
    <property type="entry name" value="60S RIBOSOMAL SUBUNIT ASSEMBLY/EXPORT PROTEIN LOC1"/>
    <property type="match status" value="1"/>
</dbReference>
<evidence type="ECO:0000256" key="5">
    <source>
        <dbReference type="ARBA" id="ARBA00022448"/>
    </source>
</evidence>
<comment type="similarity">
    <text evidence="3">Belongs to the LOC1 family.</text>
</comment>
<reference evidence="11 12" key="1">
    <citation type="journal article" date="2018" name="Nat. Ecol. Evol.">
        <title>Pezizomycetes genomes reveal the molecular basis of ectomycorrhizal truffle lifestyle.</title>
        <authorList>
            <person name="Murat C."/>
            <person name="Payen T."/>
            <person name="Noel B."/>
            <person name="Kuo A."/>
            <person name="Morin E."/>
            <person name="Chen J."/>
            <person name="Kohler A."/>
            <person name="Krizsan K."/>
            <person name="Balestrini R."/>
            <person name="Da Silva C."/>
            <person name="Montanini B."/>
            <person name="Hainaut M."/>
            <person name="Levati E."/>
            <person name="Barry K.W."/>
            <person name="Belfiori B."/>
            <person name="Cichocki N."/>
            <person name="Clum A."/>
            <person name="Dockter R.B."/>
            <person name="Fauchery L."/>
            <person name="Guy J."/>
            <person name="Iotti M."/>
            <person name="Le Tacon F."/>
            <person name="Lindquist E.A."/>
            <person name="Lipzen A."/>
            <person name="Malagnac F."/>
            <person name="Mello A."/>
            <person name="Molinier V."/>
            <person name="Miyauchi S."/>
            <person name="Poulain J."/>
            <person name="Riccioni C."/>
            <person name="Rubini A."/>
            <person name="Sitrit Y."/>
            <person name="Splivallo R."/>
            <person name="Traeger S."/>
            <person name="Wang M."/>
            <person name="Zifcakova L."/>
            <person name="Wipf D."/>
            <person name="Zambonelli A."/>
            <person name="Paolocci F."/>
            <person name="Nowrousian M."/>
            <person name="Ottonello S."/>
            <person name="Baldrian P."/>
            <person name="Spatafora J.W."/>
            <person name="Henrissat B."/>
            <person name="Nagy L.G."/>
            <person name="Aury J.M."/>
            <person name="Wincker P."/>
            <person name="Grigoriev I.V."/>
            <person name="Bonfante P."/>
            <person name="Martin F.M."/>
        </authorList>
    </citation>
    <scope>NUCLEOTIDE SEQUENCE [LARGE SCALE GENOMIC DNA]</scope>
    <source>
        <strain evidence="11 12">RN42</strain>
    </source>
</reference>
<keyword evidence="9" id="KW-0539">Nucleus</keyword>
<comment type="subunit">
    <text evidence="4">Component of the 66S pre-ribosomal particle.</text>
</comment>
<dbReference type="AlphaFoldDB" id="A0A3N4IGT9"/>
<dbReference type="PANTHER" id="PTHR28028:SF1">
    <property type="entry name" value="60S RIBOSOMAL SUBUNIT ASSEMBLY_EXPORT PROTEIN LOC1"/>
    <property type="match status" value="1"/>
</dbReference>
<sequence length="193" mass="21642">MGKPAFPSKKLESSFTKDPFSLKAAKKKTSKNPNKPEPSKKNLPVDTPLTSKLYKSSKKVNLRVLEQALPKLNTITPAGVQKPKGKKKGKTFVDDPKTMMNILAVVAQGVEGKERSKIEKERQLEIIREAKREEMEKKDNARKAKLDAAKKQVRGKEREKKKASQATKAQSNKSDDKSVKKEDKSPRKKVSFA</sequence>
<keyword evidence="7" id="KW-0509">mRNA transport</keyword>
<keyword evidence="5" id="KW-0813">Transport</keyword>
<organism evidence="11 12">
    <name type="scientific">Ascobolus immersus RN42</name>
    <dbReference type="NCBI Taxonomy" id="1160509"/>
    <lineage>
        <taxon>Eukaryota</taxon>
        <taxon>Fungi</taxon>
        <taxon>Dikarya</taxon>
        <taxon>Ascomycota</taxon>
        <taxon>Pezizomycotina</taxon>
        <taxon>Pezizomycetes</taxon>
        <taxon>Pezizales</taxon>
        <taxon>Ascobolaceae</taxon>
        <taxon>Ascobolus</taxon>
    </lineage>
</organism>
<evidence type="ECO:0000256" key="3">
    <source>
        <dbReference type="ARBA" id="ARBA00008132"/>
    </source>
</evidence>
<gene>
    <name evidence="11" type="ORF">BJ508DRAFT_413226</name>
</gene>
<evidence type="ECO:0000313" key="11">
    <source>
        <dbReference type="EMBL" id="RPA83898.1"/>
    </source>
</evidence>
<evidence type="ECO:0000256" key="9">
    <source>
        <dbReference type="ARBA" id="ARBA00023242"/>
    </source>
</evidence>
<dbReference type="EMBL" id="ML119662">
    <property type="protein sequence ID" value="RPA83898.1"/>
    <property type="molecule type" value="Genomic_DNA"/>
</dbReference>
<dbReference type="InterPro" id="IPR037650">
    <property type="entry name" value="Loc1"/>
</dbReference>
<keyword evidence="6" id="KW-0690">Ribosome biogenesis</keyword>
<evidence type="ECO:0008006" key="13">
    <source>
        <dbReference type="Google" id="ProtNLM"/>
    </source>
</evidence>
<feature type="region of interest" description="Disordered" evidence="10">
    <location>
        <begin position="128"/>
        <end position="193"/>
    </location>
</feature>
<evidence type="ECO:0000256" key="2">
    <source>
        <dbReference type="ARBA" id="ARBA00004604"/>
    </source>
</evidence>
<feature type="compositionally biased region" description="Basic and acidic residues" evidence="10">
    <location>
        <begin position="128"/>
        <end position="162"/>
    </location>
</feature>
<comment type="subcellular location">
    <subcellularLocation>
        <location evidence="2">Nucleus</location>
        <location evidence="2">Nucleolus</location>
    </subcellularLocation>
</comment>
<dbReference type="GO" id="GO:0042273">
    <property type="term" value="P:ribosomal large subunit biogenesis"/>
    <property type="evidence" value="ECO:0007669"/>
    <property type="project" value="InterPro"/>
</dbReference>
<proteinExistence type="inferred from homology"/>
<evidence type="ECO:0000256" key="10">
    <source>
        <dbReference type="SAM" id="MobiDB-lite"/>
    </source>
</evidence>
<dbReference type="Proteomes" id="UP000275078">
    <property type="component" value="Unassembled WGS sequence"/>
</dbReference>
<feature type="region of interest" description="Disordered" evidence="10">
    <location>
        <begin position="1"/>
        <end position="50"/>
    </location>
</feature>
<evidence type="ECO:0000256" key="4">
    <source>
        <dbReference type="ARBA" id="ARBA00011339"/>
    </source>
</evidence>
<feature type="compositionally biased region" description="Basic and acidic residues" evidence="10">
    <location>
        <begin position="173"/>
        <end position="185"/>
    </location>
</feature>
<dbReference type="GO" id="GO:0051028">
    <property type="term" value="P:mRNA transport"/>
    <property type="evidence" value="ECO:0007669"/>
    <property type="project" value="UniProtKB-KW"/>
</dbReference>
<evidence type="ECO:0000256" key="8">
    <source>
        <dbReference type="ARBA" id="ARBA00023054"/>
    </source>
</evidence>
<keyword evidence="8" id="KW-0175">Coiled coil</keyword>
<dbReference type="GO" id="GO:0008298">
    <property type="term" value="P:intracellular mRNA localization"/>
    <property type="evidence" value="ECO:0007669"/>
    <property type="project" value="TreeGrafter"/>
</dbReference>
<evidence type="ECO:0000256" key="6">
    <source>
        <dbReference type="ARBA" id="ARBA00022517"/>
    </source>
</evidence>